<evidence type="ECO:0000313" key="10">
    <source>
        <dbReference type="EMBL" id="CEG61102.1"/>
    </source>
</evidence>
<dbReference type="NCBIfam" id="TIGR00017">
    <property type="entry name" value="cmk"/>
    <property type="match status" value="1"/>
</dbReference>
<protein>
    <recommendedName>
        <fullName evidence="8">Cytidylate kinase</fullName>
        <shortName evidence="8">CK</shortName>
        <ecNumber evidence="8">2.7.4.25</ecNumber>
    </recommendedName>
    <alternativeName>
        <fullName evidence="8">Cytidine monophosphate kinase</fullName>
        <shortName evidence="8">CMP kinase</shortName>
    </alternativeName>
</protein>
<comment type="catalytic activity">
    <reaction evidence="6 8">
        <text>dCMP + ATP = dCDP + ADP</text>
        <dbReference type="Rhea" id="RHEA:25094"/>
        <dbReference type="ChEBI" id="CHEBI:30616"/>
        <dbReference type="ChEBI" id="CHEBI:57566"/>
        <dbReference type="ChEBI" id="CHEBI:58593"/>
        <dbReference type="ChEBI" id="CHEBI:456216"/>
        <dbReference type="EC" id="2.7.4.25"/>
    </reaction>
</comment>
<keyword evidence="13" id="KW-1185">Reference proteome</keyword>
<dbReference type="EC" id="2.7.4.25" evidence="8"/>
<comment type="subcellular location">
    <subcellularLocation>
        <location evidence="8">Cytoplasm</location>
    </subcellularLocation>
</comment>
<dbReference type="STRING" id="451.B6N58_06920"/>
<evidence type="ECO:0000256" key="7">
    <source>
        <dbReference type="ARBA" id="ARBA00048478"/>
    </source>
</evidence>
<dbReference type="InterPro" id="IPR027417">
    <property type="entry name" value="P-loop_NTPase"/>
</dbReference>
<evidence type="ECO:0000256" key="1">
    <source>
        <dbReference type="ARBA" id="ARBA00009427"/>
    </source>
</evidence>
<evidence type="ECO:0000256" key="2">
    <source>
        <dbReference type="ARBA" id="ARBA00022679"/>
    </source>
</evidence>
<dbReference type="Proteomes" id="UP000032414">
    <property type="component" value="Chromosome I"/>
</dbReference>
<sequence>MKSDRNVPVITIDGPSGTGKGTICHMLANHLDWHVLDSGSLYRVLAFAARNKGIDFKDTPAMVELAHGLNLRFDTNPHHKSQVILDNKDVFDNLRTEQCGQDASKIAVVPEIREALLARQRAFAKPPGLVTDGRDMGTVIFPDAVLKVYLYATPEERASRRYFQLKEKGIDVSLAEVVDELAKRDARDTERLHAPLKPAEDAVLIDTTGLSIVQVFDHVLKLVDEHLFRS</sequence>
<evidence type="ECO:0000256" key="5">
    <source>
        <dbReference type="ARBA" id="ARBA00022840"/>
    </source>
</evidence>
<dbReference type="RefSeq" id="WP_045099401.1">
    <property type="nucleotide sequence ID" value="NZ_CP020614.1"/>
</dbReference>
<dbReference type="InterPro" id="IPR003136">
    <property type="entry name" value="Cytidylate_kin"/>
</dbReference>
<proteinExistence type="inferred from homology"/>
<keyword evidence="8" id="KW-0963">Cytoplasm</keyword>
<dbReference type="Gene3D" id="3.40.50.300">
    <property type="entry name" value="P-loop containing nucleotide triphosphate hydrolases"/>
    <property type="match status" value="1"/>
</dbReference>
<evidence type="ECO:0000313" key="11">
    <source>
        <dbReference type="EMBL" id="SCY30243.1"/>
    </source>
</evidence>
<reference evidence="11 13" key="3">
    <citation type="submission" date="2016-10" db="EMBL/GenBank/DDBJ databases">
        <authorList>
            <person name="Varghese N."/>
            <person name="Submissions S."/>
        </authorList>
    </citation>
    <scope>NUCLEOTIDE SEQUENCE [LARGE SCALE GENOMIC DNA]</scope>
    <source>
        <strain evidence="11 13">ATCC 33218</strain>
    </source>
</reference>
<feature type="binding site" evidence="8">
    <location>
        <begin position="14"/>
        <end position="22"/>
    </location>
    <ligand>
        <name>ATP</name>
        <dbReference type="ChEBI" id="CHEBI:30616"/>
    </ligand>
</feature>
<dbReference type="Pfam" id="PF02224">
    <property type="entry name" value="Cytidylate_kin"/>
    <property type="match status" value="1"/>
</dbReference>
<dbReference type="EMBL" id="FMVN01000006">
    <property type="protein sequence ID" value="SCY30243.1"/>
    <property type="molecule type" value="Genomic_DNA"/>
</dbReference>
<keyword evidence="4 8" id="KW-0418">Kinase</keyword>
<evidence type="ECO:0000256" key="3">
    <source>
        <dbReference type="ARBA" id="ARBA00022741"/>
    </source>
</evidence>
<evidence type="ECO:0000256" key="6">
    <source>
        <dbReference type="ARBA" id="ARBA00047615"/>
    </source>
</evidence>
<feature type="domain" description="Cytidylate kinase" evidence="9">
    <location>
        <begin position="10"/>
        <end position="224"/>
    </location>
</feature>
<dbReference type="HAMAP" id="MF_00238">
    <property type="entry name" value="Cytidyl_kinase_type1"/>
    <property type="match status" value="1"/>
</dbReference>
<dbReference type="GO" id="GO:0005829">
    <property type="term" value="C:cytosol"/>
    <property type="evidence" value="ECO:0007669"/>
    <property type="project" value="TreeGrafter"/>
</dbReference>
<keyword evidence="2 8" id="KW-0808">Transferase</keyword>
<dbReference type="OrthoDB" id="9807434at2"/>
<dbReference type="GO" id="GO:0006220">
    <property type="term" value="P:pyrimidine nucleotide metabolic process"/>
    <property type="evidence" value="ECO:0007669"/>
    <property type="project" value="UniProtKB-UniRule"/>
</dbReference>
<comment type="similarity">
    <text evidence="1 8">Belongs to the cytidylate kinase family. Type 1 subfamily.</text>
</comment>
<dbReference type="Proteomes" id="UP000182998">
    <property type="component" value="Unassembled WGS sequence"/>
</dbReference>
<dbReference type="PATRIC" id="fig|451.8.peg.1491"/>
<organism evidence="10 12">
    <name type="scientific">Legionella micdadei</name>
    <name type="common">Tatlockia micdadei</name>
    <dbReference type="NCBI Taxonomy" id="451"/>
    <lineage>
        <taxon>Bacteria</taxon>
        <taxon>Pseudomonadati</taxon>
        <taxon>Pseudomonadota</taxon>
        <taxon>Gammaproteobacteria</taxon>
        <taxon>Legionellales</taxon>
        <taxon>Legionellaceae</taxon>
        <taxon>Legionella</taxon>
    </lineage>
</organism>
<evidence type="ECO:0000259" key="9">
    <source>
        <dbReference type="Pfam" id="PF02224"/>
    </source>
</evidence>
<evidence type="ECO:0000256" key="4">
    <source>
        <dbReference type="ARBA" id="ARBA00022777"/>
    </source>
</evidence>
<dbReference type="SUPFAM" id="SSF52540">
    <property type="entry name" value="P-loop containing nucleoside triphosphate hydrolases"/>
    <property type="match status" value="1"/>
</dbReference>
<dbReference type="InterPro" id="IPR011994">
    <property type="entry name" value="Cytidylate_kinase_dom"/>
</dbReference>
<evidence type="ECO:0000256" key="8">
    <source>
        <dbReference type="HAMAP-Rule" id="MF_00238"/>
    </source>
</evidence>
<name>A0A098GGI2_LEGMI</name>
<evidence type="ECO:0000313" key="13">
    <source>
        <dbReference type="Proteomes" id="UP000182998"/>
    </source>
</evidence>
<evidence type="ECO:0000313" key="12">
    <source>
        <dbReference type="Proteomes" id="UP000032414"/>
    </source>
</evidence>
<dbReference type="HOGENOM" id="CLU_079959_2_0_6"/>
<dbReference type="PANTHER" id="PTHR21299:SF2">
    <property type="entry name" value="CYTIDYLATE KINASE"/>
    <property type="match status" value="1"/>
</dbReference>
<dbReference type="CDD" id="cd02020">
    <property type="entry name" value="CMPK"/>
    <property type="match status" value="1"/>
</dbReference>
<comment type="catalytic activity">
    <reaction evidence="7 8">
        <text>CMP + ATP = CDP + ADP</text>
        <dbReference type="Rhea" id="RHEA:11600"/>
        <dbReference type="ChEBI" id="CHEBI:30616"/>
        <dbReference type="ChEBI" id="CHEBI:58069"/>
        <dbReference type="ChEBI" id="CHEBI:60377"/>
        <dbReference type="ChEBI" id="CHEBI:456216"/>
        <dbReference type="EC" id="2.7.4.25"/>
    </reaction>
</comment>
<reference evidence="12" key="1">
    <citation type="submission" date="2014-09" db="EMBL/GenBank/DDBJ databases">
        <authorList>
            <person name="Gomez-Valero L."/>
        </authorList>
    </citation>
    <scope>NUCLEOTIDE SEQUENCE [LARGE SCALE GENOMIC DNA]</scope>
    <source>
        <strain evidence="12">ATCC33218</strain>
    </source>
</reference>
<dbReference type="AlphaFoldDB" id="A0A098GGI2"/>
<dbReference type="GO" id="GO:0005524">
    <property type="term" value="F:ATP binding"/>
    <property type="evidence" value="ECO:0007669"/>
    <property type="project" value="UniProtKB-UniRule"/>
</dbReference>
<gene>
    <name evidence="8 10" type="primary">cmk</name>
    <name evidence="10" type="ORF">LMI_1809</name>
    <name evidence="11" type="ORF">SAMN02982997_01315</name>
</gene>
<dbReference type="EMBL" id="LN614830">
    <property type="protein sequence ID" value="CEG61102.1"/>
    <property type="molecule type" value="Genomic_DNA"/>
</dbReference>
<dbReference type="GO" id="GO:0015949">
    <property type="term" value="P:nucleobase-containing small molecule interconversion"/>
    <property type="evidence" value="ECO:0007669"/>
    <property type="project" value="TreeGrafter"/>
</dbReference>
<reference evidence="10" key="2">
    <citation type="submission" date="2014-09" db="EMBL/GenBank/DDBJ databases">
        <authorList>
            <person name="GOMEZ-VALERO Laura"/>
        </authorList>
    </citation>
    <scope>NUCLEOTIDE SEQUENCE</scope>
    <source>
        <strain evidence="10">ATCC33218</strain>
    </source>
</reference>
<dbReference type="GO" id="GO:0036431">
    <property type="term" value="F:dCMP kinase activity"/>
    <property type="evidence" value="ECO:0007669"/>
    <property type="project" value="InterPro"/>
</dbReference>
<dbReference type="PANTHER" id="PTHR21299">
    <property type="entry name" value="CYTIDYLATE KINASE/PANTOATE-BETA-ALANINE LIGASE"/>
    <property type="match status" value="1"/>
</dbReference>
<keyword evidence="5 8" id="KW-0067">ATP-binding</keyword>
<keyword evidence="3 8" id="KW-0547">Nucleotide-binding</keyword>
<dbReference type="KEGG" id="tmc:LMI_1809"/>
<accession>A0A098GGI2</accession>